<keyword evidence="3" id="KW-0687">Ribonucleoprotein</keyword>
<keyword evidence="5" id="KW-1185">Reference proteome</keyword>
<dbReference type="KEGG" id="pgri:PgNI_11300"/>
<reference evidence="6" key="3">
    <citation type="submission" date="2025-08" db="UniProtKB">
        <authorList>
            <consortium name="RefSeq"/>
        </authorList>
    </citation>
    <scope>IDENTIFICATION</scope>
    <source>
        <strain evidence="6">NI907</strain>
    </source>
</reference>
<dbReference type="AlphaFoldDB" id="A0A6P8APW3"/>
<evidence type="ECO:0000256" key="3">
    <source>
        <dbReference type="ARBA" id="ARBA00023274"/>
    </source>
</evidence>
<feature type="compositionally biased region" description="Low complexity" evidence="4">
    <location>
        <begin position="33"/>
        <end position="52"/>
    </location>
</feature>
<dbReference type="InterPro" id="IPR052837">
    <property type="entry name" value="Mitoribosomal_bS21"/>
</dbReference>
<dbReference type="GO" id="GO:0070124">
    <property type="term" value="P:mitochondrial translational initiation"/>
    <property type="evidence" value="ECO:0007669"/>
    <property type="project" value="TreeGrafter"/>
</dbReference>
<dbReference type="GO" id="GO:0005763">
    <property type="term" value="C:mitochondrial small ribosomal subunit"/>
    <property type="evidence" value="ECO:0007669"/>
    <property type="project" value="TreeGrafter"/>
</dbReference>
<feature type="region of interest" description="Disordered" evidence="4">
    <location>
        <begin position="32"/>
        <end position="89"/>
    </location>
</feature>
<comment type="similarity">
    <text evidence="1">Belongs to the bacterial ribosomal protein bS21 family.</text>
</comment>
<gene>
    <name evidence="6" type="ORF">PgNI_11300</name>
</gene>
<organism evidence="5 6">
    <name type="scientific">Pyricularia grisea</name>
    <name type="common">Crabgrass-specific blast fungus</name>
    <name type="synonym">Magnaporthe grisea</name>
    <dbReference type="NCBI Taxonomy" id="148305"/>
    <lineage>
        <taxon>Eukaryota</taxon>
        <taxon>Fungi</taxon>
        <taxon>Dikarya</taxon>
        <taxon>Ascomycota</taxon>
        <taxon>Pezizomycotina</taxon>
        <taxon>Sordariomycetes</taxon>
        <taxon>Sordariomycetidae</taxon>
        <taxon>Magnaporthales</taxon>
        <taxon>Pyriculariaceae</taxon>
        <taxon>Pyricularia</taxon>
    </lineage>
</organism>
<reference evidence="6" key="2">
    <citation type="submission" date="2019-10" db="EMBL/GenBank/DDBJ databases">
        <authorList>
            <consortium name="NCBI Genome Project"/>
        </authorList>
    </citation>
    <scope>NUCLEOTIDE SEQUENCE</scope>
    <source>
        <strain evidence="6">NI907</strain>
    </source>
</reference>
<dbReference type="PANTHER" id="PTHR41237:SF1">
    <property type="entry name" value="SMALL RIBOSOMAL SUBUNIT PROTEIN BS21M"/>
    <property type="match status" value="1"/>
</dbReference>
<evidence type="ECO:0000256" key="1">
    <source>
        <dbReference type="ARBA" id="ARBA00006640"/>
    </source>
</evidence>
<evidence type="ECO:0000313" key="6">
    <source>
        <dbReference type="RefSeq" id="XP_030976933.1"/>
    </source>
</evidence>
<keyword evidence="2" id="KW-0689">Ribosomal protein</keyword>
<dbReference type="GO" id="GO:0003735">
    <property type="term" value="F:structural constituent of ribosome"/>
    <property type="evidence" value="ECO:0007669"/>
    <property type="project" value="InterPro"/>
</dbReference>
<proteinExistence type="inferred from homology"/>
<dbReference type="GeneID" id="41966175"/>
<protein>
    <submittedName>
        <fullName evidence="6">Uncharacterized protein</fullName>
    </submittedName>
</protein>
<sequence length="240" mass="26551">MEARHAVQSALRTGTSSTRVTAALLAIRRTTPAASSIVRQQSSSASAAGSSAPTNKTTTQRAAPAKSQPWPVSGSDAAPANWIKPKPTIGGQPQAILSKFGLRNFKLTTARSTPVGNAFTNEARSAMGMANLPSPQRFNVNSFLENHRMRAAAQEWNKRLRPVLGRTVPTTHNVDAAKAFQLLQFLVRRNNVAGDFHRQRFHERGGLKRKRLKSQRWRARFKTSFVFTVKRVQQLVKQGW</sequence>
<accession>A0A6P8APW3</accession>
<dbReference type="OrthoDB" id="2501249at2759"/>
<dbReference type="PANTHER" id="PTHR41237">
    <property type="entry name" value="37S RIBOSOMAL PROTEIN MRP21, MITOCHONDRIAL"/>
    <property type="match status" value="1"/>
</dbReference>
<evidence type="ECO:0000313" key="5">
    <source>
        <dbReference type="Proteomes" id="UP000515153"/>
    </source>
</evidence>
<evidence type="ECO:0000256" key="4">
    <source>
        <dbReference type="SAM" id="MobiDB-lite"/>
    </source>
</evidence>
<dbReference type="InterPro" id="IPR001911">
    <property type="entry name" value="Ribosomal_bS21"/>
</dbReference>
<dbReference type="Pfam" id="PF01165">
    <property type="entry name" value="Ribosomal_S21"/>
    <property type="match status" value="1"/>
</dbReference>
<reference evidence="5 6" key="1">
    <citation type="journal article" date="2019" name="Mol. Biol. Evol.">
        <title>Blast fungal genomes show frequent chromosomal changes, gene gains and losses, and effector gene turnover.</title>
        <authorList>
            <person name="Gomez Luciano L.B."/>
            <person name="Jason Tsai I."/>
            <person name="Chuma I."/>
            <person name="Tosa Y."/>
            <person name="Chen Y.H."/>
            <person name="Li J.Y."/>
            <person name="Li M.Y."/>
            <person name="Jade Lu M.Y."/>
            <person name="Nakayashiki H."/>
            <person name="Li W.H."/>
        </authorList>
    </citation>
    <scope>NUCLEOTIDE SEQUENCE [LARGE SCALE GENOMIC DNA]</scope>
    <source>
        <strain evidence="5 6">NI907</strain>
    </source>
</reference>
<dbReference type="RefSeq" id="XP_030976933.1">
    <property type="nucleotide sequence ID" value="XM_031131270.1"/>
</dbReference>
<evidence type="ECO:0000256" key="2">
    <source>
        <dbReference type="ARBA" id="ARBA00022980"/>
    </source>
</evidence>
<dbReference type="Proteomes" id="UP000515153">
    <property type="component" value="Chromosome VI"/>
</dbReference>
<name>A0A6P8APW3_PYRGI</name>